<dbReference type="RefSeq" id="WP_026633390.1">
    <property type="nucleotide sequence ID" value="NZ_FONH01000026.1"/>
</dbReference>
<feature type="transmembrane region" description="Helical" evidence="1">
    <location>
        <begin position="117"/>
        <end position="135"/>
    </location>
</feature>
<feature type="transmembrane region" description="Helical" evidence="1">
    <location>
        <begin position="253"/>
        <end position="272"/>
    </location>
</feature>
<feature type="transmembrane region" description="Helical" evidence="1">
    <location>
        <begin position="141"/>
        <end position="161"/>
    </location>
</feature>
<evidence type="ECO:0000313" key="3">
    <source>
        <dbReference type="EMBL" id="SFF53938.1"/>
    </source>
</evidence>
<proteinExistence type="predicted"/>
<name>A0A1I2JIL6_9GAMM</name>
<dbReference type="Pfam" id="PF07786">
    <property type="entry name" value="HGSNAT_cat"/>
    <property type="match status" value="1"/>
</dbReference>
<accession>A0A1I2JIL6</accession>
<organism evidence="3 4">
    <name type="scientific">Dyella marensis</name>
    <dbReference type="NCBI Taxonomy" id="500610"/>
    <lineage>
        <taxon>Bacteria</taxon>
        <taxon>Pseudomonadati</taxon>
        <taxon>Pseudomonadota</taxon>
        <taxon>Gammaproteobacteria</taxon>
        <taxon>Lysobacterales</taxon>
        <taxon>Rhodanobacteraceae</taxon>
        <taxon>Dyella</taxon>
    </lineage>
</organism>
<feature type="transmembrane region" description="Helical" evidence="1">
    <location>
        <begin position="223"/>
        <end position="241"/>
    </location>
</feature>
<dbReference type="GO" id="GO:0016746">
    <property type="term" value="F:acyltransferase activity"/>
    <property type="evidence" value="ECO:0007669"/>
    <property type="project" value="UniProtKB-KW"/>
</dbReference>
<evidence type="ECO:0000259" key="2">
    <source>
        <dbReference type="Pfam" id="PF07786"/>
    </source>
</evidence>
<dbReference type="EMBL" id="FONH01000026">
    <property type="protein sequence ID" value="SFF53938.1"/>
    <property type="molecule type" value="Genomic_DNA"/>
</dbReference>
<dbReference type="Proteomes" id="UP000199477">
    <property type="component" value="Unassembled WGS sequence"/>
</dbReference>
<evidence type="ECO:0000313" key="4">
    <source>
        <dbReference type="Proteomes" id="UP000199477"/>
    </source>
</evidence>
<keyword evidence="3" id="KW-0012">Acyltransferase</keyword>
<dbReference type="PANTHER" id="PTHR31061:SF24">
    <property type="entry name" value="LD22376P"/>
    <property type="match status" value="1"/>
</dbReference>
<keyword evidence="3" id="KW-0808">Transferase</keyword>
<dbReference type="InterPro" id="IPR012429">
    <property type="entry name" value="HGSNAT_cat"/>
</dbReference>
<dbReference type="PANTHER" id="PTHR31061">
    <property type="entry name" value="LD22376P"/>
    <property type="match status" value="1"/>
</dbReference>
<feature type="transmembrane region" description="Helical" evidence="1">
    <location>
        <begin position="284"/>
        <end position="307"/>
    </location>
</feature>
<feature type="transmembrane region" description="Helical" evidence="1">
    <location>
        <begin position="327"/>
        <end position="348"/>
    </location>
</feature>
<reference evidence="4" key="1">
    <citation type="submission" date="2016-10" db="EMBL/GenBank/DDBJ databases">
        <authorList>
            <person name="Varghese N."/>
            <person name="Submissions S."/>
        </authorList>
    </citation>
    <scope>NUCLEOTIDE SEQUENCE [LARGE SCALE GENOMIC DNA]</scope>
    <source>
        <strain evidence="4">UNC178MFTsu3.1</strain>
    </source>
</reference>
<dbReference type="STRING" id="500610.SAMN02799615_04042"/>
<keyword evidence="4" id="KW-1185">Reference proteome</keyword>
<keyword evidence="1" id="KW-0812">Transmembrane</keyword>
<dbReference type="AlphaFoldDB" id="A0A1I2JIL6"/>
<evidence type="ECO:0000256" key="1">
    <source>
        <dbReference type="SAM" id="Phobius"/>
    </source>
</evidence>
<gene>
    <name evidence="3" type="ORF">SAMN02799615_04042</name>
</gene>
<keyword evidence="1" id="KW-0472">Membrane</keyword>
<protein>
    <submittedName>
        <fullName evidence="3">Predicted acyltransferase</fullName>
    </submittedName>
</protein>
<sequence length="357" mass="38739">MNAAARRLASVDALRGCTVAAMLLVNDPGDWSHVYWPLEHAQWHGCTPTDLVFPFFLFVVGVSVALAIAPRMEQGADRGALMRAALVRALRIVGLGLLINAAAALILPDAHMRIPGVLQRIGICFAAAAAFQLYANGRVQWSAIAALLAGYAGLLALGGTLEPFQNIVSRTDTTVFGHFAYRYFPATGLGHDPEGLLGTLPSIATSLLGLRAGHWLRRDDRRALLLSGVAYVLLGAMWSLLQPLNKNLWTPSFVLWTAGWATLALLAFHLLVDLRGWPALGRRFGVNAVAAYAGSEFMQILLPGLGIQDPLYRSVFAGWITPLAGPYVASLAFAVTFVAVWWAIVWAMDRRRIYLKL</sequence>
<feature type="transmembrane region" description="Helical" evidence="1">
    <location>
        <begin position="51"/>
        <end position="69"/>
    </location>
</feature>
<keyword evidence="1" id="KW-1133">Transmembrane helix</keyword>
<feature type="domain" description="Heparan-alpha-glucosaminide N-acetyltransferase catalytic" evidence="2">
    <location>
        <begin position="7"/>
        <end position="222"/>
    </location>
</feature>
<feature type="transmembrane region" description="Helical" evidence="1">
    <location>
        <begin position="89"/>
        <end position="110"/>
    </location>
</feature>